<protein>
    <submittedName>
        <fullName evidence="4">Surfactin synthase thioesterase subunit</fullName>
    </submittedName>
</protein>
<comment type="similarity">
    <text evidence="1">Belongs to the thioesterase family.</text>
</comment>
<name>A0ABS4TP10_9PSEU</name>
<dbReference type="PANTHER" id="PTHR11487">
    <property type="entry name" value="THIOESTERASE"/>
    <property type="match status" value="1"/>
</dbReference>
<evidence type="ECO:0000313" key="4">
    <source>
        <dbReference type="EMBL" id="MBP2325700.1"/>
    </source>
</evidence>
<dbReference type="RefSeq" id="WP_209642868.1">
    <property type="nucleotide sequence ID" value="NZ_JAGINW010000001.1"/>
</dbReference>
<dbReference type="EMBL" id="JAGINW010000001">
    <property type="protein sequence ID" value="MBP2325700.1"/>
    <property type="molecule type" value="Genomic_DNA"/>
</dbReference>
<dbReference type="InterPro" id="IPR012223">
    <property type="entry name" value="TEII"/>
</dbReference>
<feature type="domain" description="Thioesterase TesA-like" evidence="3">
    <location>
        <begin position="21"/>
        <end position="243"/>
    </location>
</feature>
<keyword evidence="5" id="KW-1185">Reference proteome</keyword>
<sequence>MTDDRWIRRFVPSPEAATRLVCLPHAGGSASYYLPVAKALAPKVDVLALQYPGRQDRRDEPGLTTVADLADGVFDALRPWTDKPLTIFGHSMGASVAYELTRRLQEAGTKPIALFASGRPAPNRTREDNKTYLLNDKDLTAEVKALGGAGSHLLDEPDILNMVLPAIRTDYQAAETYKWTPGPKLTCPIHAFIGDADPKVNADEARSWSDHTTGEFSLQVFEGDHFYIDKHAPAIIAAISARIDQAAR</sequence>
<comment type="caution">
    <text evidence="4">The sequence shown here is derived from an EMBL/GenBank/DDBJ whole genome shotgun (WGS) entry which is preliminary data.</text>
</comment>
<dbReference type="Proteomes" id="UP001519332">
    <property type="component" value="Unassembled WGS sequence"/>
</dbReference>
<accession>A0ABS4TP10</accession>
<organism evidence="4 5">
    <name type="scientific">Kibdelosporangium banguiense</name>
    <dbReference type="NCBI Taxonomy" id="1365924"/>
    <lineage>
        <taxon>Bacteria</taxon>
        <taxon>Bacillati</taxon>
        <taxon>Actinomycetota</taxon>
        <taxon>Actinomycetes</taxon>
        <taxon>Pseudonocardiales</taxon>
        <taxon>Pseudonocardiaceae</taxon>
        <taxon>Kibdelosporangium</taxon>
    </lineage>
</organism>
<dbReference type="SUPFAM" id="SSF53474">
    <property type="entry name" value="alpha/beta-Hydrolases"/>
    <property type="match status" value="1"/>
</dbReference>
<dbReference type="SMART" id="SM00824">
    <property type="entry name" value="PKS_TE"/>
    <property type="match status" value="1"/>
</dbReference>
<proteinExistence type="inferred from homology"/>
<dbReference type="InterPro" id="IPR001031">
    <property type="entry name" value="Thioesterase"/>
</dbReference>
<dbReference type="InterPro" id="IPR020802">
    <property type="entry name" value="TesA-like"/>
</dbReference>
<evidence type="ECO:0000256" key="1">
    <source>
        <dbReference type="ARBA" id="ARBA00007169"/>
    </source>
</evidence>
<keyword evidence="2" id="KW-0378">Hydrolase</keyword>
<dbReference type="Pfam" id="PF00975">
    <property type="entry name" value="Thioesterase"/>
    <property type="match status" value="1"/>
</dbReference>
<gene>
    <name evidence="4" type="ORF">JOF56_006085</name>
</gene>
<dbReference type="InterPro" id="IPR029058">
    <property type="entry name" value="AB_hydrolase_fold"/>
</dbReference>
<evidence type="ECO:0000256" key="2">
    <source>
        <dbReference type="ARBA" id="ARBA00022801"/>
    </source>
</evidence>
<dbReference type="PANTHER" id="PTHR11487:SF0">
    <property type="entry name" value="S-ACYL FATTY ACID SYNTHASE THIOESTERASE, MEDIUM CHAIN"/>
    <property type="match status" value="1"/>
</dbReference>
<evidence type="ECO:0000259" key="3">
    <source>
        <dbReference type="SMART" id="SM00824"/>
    </source>
</evidence>
<dbReference type="Gene3D" id="3.40.50.1820">
    <property type="entry name" value="alpha/beta hydrolase"/>
    <property type="match status" value="1"/>
</dbReference>
<reference evidence="4 5" key="1">
    <citation type="submission" date="2021-03" db="EMBL/GenBank/DDBJ databases">
        <title>Sequencing the genomes of 1000 actinobacteria strains.</title>
        <authorList>
            <person name="Klenk H.-P."/>
        </authorList>
    </citation>
    <scope>NUCLEOTIDE SEQUENCE [LARGE SCALE GENOMIC DNA]</scope>
    <source>
        <strain evidence="4 5">DSM 46670</strain>
    </source>
</reference>
<evidence type="ECO:0000313" key="5">
    <source>
        <dbReference type="Proteomes" id="UP001519332"/>
    </source>
</evidence>